<dbReference type="Pfam" id="PF13532">
    <property type="entry name" value="2OG-FeII_Oxy_2"/>
    <property type="match status" value="1"/>
</dbReference>
<evidence type="ECO:0000313" key="8">
    <source>
        <dbReference type="EMBL" id="KAF3450508.1"/>
    </source>
</evidence>
<keyword evidence="5 6" id="KW-0408">Iron</keyword>
<keyword evidence="9" id="KW-1185">Reference proteome</keyword>
<dbReference type="SUPFAM" id="SSF51197">
    <property type="entry name" value="Clavaminate synthase-like"/>
    <property type="match status" value="1"/>
</dbReference>
<dbReference type="Proteomes" id="UP000796880">
    <property type="component" value="Unassembled WGS sequence"/>
</dbReference>
<dbReference type="OrthoDB" id="6614653at2759"/>
<dbReference type="PANTHER" id="PTHR16557:SF10">
    <property type="entry name" value="2-OXOGLUTARATE-DEPENDENT DIOXYGENASE FAMILY PROTEIN"/>
    <property type="match status" value="1"/>
</dbReference>
<keyword evidence="2 6" id="KW-0479">Metal-binding</keyword>
<feature type="binding site" evidence="6">
    <location>
        <position position="387"/>
    </location>
    <ligand>
        <name>Fe cation</name>
        <dbReference type="ChEBI" id="CHEBI:24875"/>
        <note>catalytic</note>
    </ligand>
</feature>
<dbReference type="GO" id="GO:0008198">
    <property type="term" value="F:ferrous iron binding"/>
    <property type="evidence" value="ECO:0007669"/>
    <property type="project" value="TreeGrafter"/>
</dbReference>
<keyword evidence="3" id="KW-0223">Dioxygenase</keyword>
<evidence type="ECO:0000256" key="3">
    <source>
        <dbReference type="ARBA" id="ARBA00022964"/>
    </source>
</evidence>
<gene>
    <name evidence="8" type="ORF">FNV43_RR06592</name>
</gene>
<dbReference type="GO" id="GO:0035513">
    <property type="term" value="P:oxidative RNA demethylation"/>
    <property type="evidence" value="ECO:0007669"/>
    <property type="project" value="TreeGrafter"/>
</dbReference>
<evidence type="ECO:0000256" key="4">
    <source>
        <dbReference type="ARBA" id="ARBA00023002"/>
    </source>
</evidence>
<dbReference type="InterPro" id="IPR004574">
    <property type="entry name" value="Alkb"/>
</dbReference>
<keyword evidence="4" id="KW-0560">Oxidoreductase</keyword>
<dbReference type="InterPro" id="IPR037151">
    <property type="entry name" value="AlkB-like_sf"/>
</dbReference>
<accession>A0A8K0HEW4</accession>
<organism evidence="8 9">
    <name type="scientific">Rhamnella rubrinervis</name>
    <dbReference type="NCBI Taxonomy" id="2594499"/>
    <lineage>
        <taxon>Eukaryota</taxon>
        <taxon>Viridiplantae</taxon>
        <taxon>Streptophyta</taxon>
        <taxon>Embryophyta</taxon>
        <taxon>Tracheophyta</taxon>
        <taxon>Spermatophyta</taxon>
        <taxon>Magnoliopsida</taxon>
        <taxon>eudicotyledons</taxon>
        <taxon>Gunneridae</taxon>
        <taxon>Pentapetalae</taxon>
        <taxon>rosids</taxon>
        <taxon>fabids</taxon>
        <taxon>Rosales</taxon>
        <taxon>Rhamnaceae</taxon>
        <taxon>rhamnoid group</taxon>
        <taxon>Rhamneae</taxon>
        <taxon>Rhamnella</taxon>
    </lineage>
</organism>
<feature type="domain" description="Alpha-ketoglutarate-dependent dioxygenase AlkB-like" evidence="7">
    <location>
        <begin position="199"/>
        <end position="416"/>
    </location>
</feature>
<comment type="similarity">
    <text evidence="1">Belongs to the alkB family.</text>
</comment>
<feature type="binding site" evidence="6">
    <location>
        <position position="329"/>
    </location>
    <ligand>
        <name>Fe cation</name>
        <dbReference type="ChEBI" id="CHEBI:24875"/>
        <note>catalytic</note>
    </ligand>
</feature>
<dbReference type="Gene3D" id="2.60.120.590">
    <property type="entry name" value="Alpha-ketoglutarate-dependent dioxygenase AlkB-like"/>
    <property type="match status" value="1"/>
</dbReference>
<feature type="binding site" evidence="6">
    <location>
        <position position="327"/>
    </location>
    <ligand>
        <name>Fe cation</name>
        <dbReference type="ChEBI" id="CHEBI:24875"/>
        <note>catalytic</note>
    </ligand>
</feature>
<evidence type="ECO:0000256" key="2">
    <source>
        <dbReference type="ARBA" id="ARBA00022723"/>
    </source>
</evidence>
<dbReference type="PANTHER" id="PTHR16557">
    <property type="entry name" value="ALKYLATED DNA REPAIR PROTEIN ALKB-RELATED"/>
    <property type="match status" value="1"/>
</dbReference>
<evidence type="ECO:0000256" key="1">
    <source>
        <dbReference type="ARBA" id="ARBA00007879"/>
    </source>
</evidence>
<evidence type="ECO:0000259" key="7">
    <source>
        <dbReference type="Pfam" id="PF13532"/>
    </source>
</evidence>
<dbReference type="EMBL" id="VOIH02000003">
    <property type="protein sequence ID" value="KAF3450508.1"/>
    <property type="molecule type" value="Genomic_DNA"/>
</dbReference>
<comment type="caution">
    <text evidence="8">The sequence shown here is derived from an EMBL/GenBank/DDBJ whole genome shotgun (WGS) entry which is preliminary data.</text>
</comment>
<proteinExistence type="inferred from homology"/>
<dbReference type="InterPro" id="IPR027450">
    <property type="entry name" value="AlkB-like"/>
</dbReference>
<evidence type="ECO:0000256" key="5">
    <source>
        <dbReference type="ARBA" id="ARBA00023004"/>
    </source>
</evidence>
<name>A0A8K0HEW4_9ROSA</name>
<dbReference type="GO" id="GO:0035516">
    <property type="term" value="F:broad specificity oxidative DNA demethylase activity"/>
    <property type="evidence" value="ECO:0007669"/>
    <property type="project" value="TreeGrafter"/>
</dbReference>
<evidence type="ECO:0000256" key="6">
    <source>
        <dbReference type="PIRSR" id="PIRSR604574-2"/>
    </source>
</evidence>
<evidence type="ECO:0000313" key="9">
    <source>
        <dbReference type="Proteomes" id="UP000796880"/>
    </source>
</evidence>
<comment type="cofactor">
    <cofactor evidence="6">
        <name>Fe(2+)</name>
        <dbReference type="ChEBI" id="CHEBI:29033"/>
    </cofactor>
    <text evidence="6">Binds 1 Fe(2+) ion per subunit.</text>
</comment>
<protein>
    <recommendedName>
        <fullName evidence="7">Alpha-ketoglutarate-dependent dioxygenase AlkB-like domain-containing protein</fullName>
    </recommendedName>
</protein>
<sequence>MNHSSRSLRRPWSALCISREGFWRLRTLGTTRRHTSNNSDVINVGLLGNFSYSDKDGNSELIMVDSIPILYKKQPLTPTAMGTDDNPKRRISKFASDLSSSWSAKNDSSSMSGFTNQWHVLSFPTHFGKKRKTAHVKKPNIGQSYSTGAGAYYNSDLSQDLSKVKGFDICLSERKRSAAVPPLQTRKSFGSPLTILRSGMVHLKQTLNHEAQVEIVRSCRTLGVGPGGFYQPVFKDGAENDLQIMCLGLNWNPERLTYEFIRSVDGCDVPPIPRHLENMADSKLLFAQELTKTDPYSAAYEDILPSSCLNACIVSFYSAATGRLGLHQDCSERRECLSKGLPVVSFYVGDSAEFLYGHERDVSKAKKVILQSGDGLIFAGKSRHIYHGVSSVIPNSAPELLVEETRLRPGCLNLTFKEA</sequence>
<dbReference type="GO" id="GO:0035515">
    <property type="term" value="F:oxidative RNA demethylase activity"/>
    <property type="evidence" value="ECO:0007669"/>
    <property type="project" value="TreeGrafter"/>
</dbReference>
<dbReference type="AlphaFoldDB" id="A0A8K0HEW4"/>
<dbReference type="GO" id="GO:0005737">
    <property type="term" value="C:cytoplasm"/>
    <property type="evidence" value="ECO:0007669"/>
    <property type="project" value="TreeGrafter"/>
</dbReference>
<reference evidence="8" key="1">
    <citation type="submission" date="2020-03" db="EMBL/GenBank/DDBJ databases">
        <title>A high-quality chromosome-level genome assembly of a woody plant with both climbing and erect habits, Rhamnella rubrinervis.</title>
        <authorList>
            <person name="Lu Z."/>
            <person name="Yang Y."/>
            <person name="Zhu X."/>
            <person name="Sun Y."/>
        </authorList>
    </citation>
    <scope>NUCLEOTIDE SEQUENCE</scope>
    <source>
        <strain evidence="8">BYM</strain>
        <tissue evidence="8">Leaf</tissue>
    </source>
</reference>